<evidence type="ECO:0008006" key="4">
    <source>
        <dbReference type="Google" id="ProtNLM"/>
    </source>
</evidence>
<dbReference type="EMBL" id="CP001687">
    <property type="protein sequence ID" value="ACV11340.1"/>
    <property type="molecule type" value="Genomic_DNA"/>
</dbReference>
<evidence type="ECO:0000256" key="1">
    <source>
        <dbReference type="SAM" id="Phobius"/>
    </source>
</evidence>
<keyword evidence="1" id="KW-1133">Transmembrane helix</keyword>
<keyword evidence="3" id="KW-1185">Reference proteome</keyword>
<keyword evidence="1" id="KW-0472">Membrane</keyword>
<feature type="transmembrane region" description="Helical" evidence="1">
    <location>
        <begin position="109"/>
        <end position="134"/>
    </location>
</feature>
<feature type="transmembrane region" description="Helical" evidence="1">
    <location>
        <begin position="24"/>
        <end position="44"/>
    </location>
</feature>
<accession>C7NMM7</accession>
<evidence type="ECO:0000313" key="3">
    <source>
        <dbReference type="Proteomes" id="UP000002071"/>
    </source>
</evidence>
<dbReference type="Proteomes" id="UP000002071">
    <property type="component" value="Chromosome"/>
</dbReference>
<feature type="transmembrane region" description="Helical" evidence="1">
    <location>
        <begin position="64"/>
        <end position="89"/>
    </location>
</feature>
<protein>
    <recommendedName>
        <fullName evidence="4">ABC-2 type transporter</fullName>
    </recommendedName>
</protein>
<dbReference type="STRING" id="519442.Huta_1164"/>
<sequence length="247" mass="25857">MTASGRRFRTTFEMGLREYARTPVLLGLVLFLPAYFVGIFIHVLPTSSLPIYVPGSGRMTVQTVEIYGALLVPLMGALIGGIAGLFVMLSATDADARLSIAGVGPVSLLAARFTLIVVAGLAAVGVSLAVLATAFVPEAIVPFVLASLVLAVTYGLLGTLAGLIVSRLAGVYLMLIAPMLDVFFFQNPMIDDGHWLSTLLPGHFPTAVTVDAGFSASVAWNQFGPILAWLGVAGGVAALAYYRALRT</sequence>
<organism evidence="2 3">
    <name type="scientific">Halorhabdus utahensis (strain DSM 12940 / JCM 11049 / AX-2)</name>
    <dbReference type="NCBI Taxonomy" id="519442"/>
    <lineage>
        <taxon>Archaea</taxon>
        <taxon>Methanobacteriati</taxon>
        <taxon>Methanobacteriota</taxon>
        <taxon>Stenosarchaea group</taxon>
        <taxon>Halobacteria</taxon>
        <taxon>Halobacteriales</taxon>
        <taxon>Haloarculaceae</taxon>
        <taxon>Halorhabdus</taxon>
    </lineage>
</organism>
<reference evidence="2 3" key="1">
    <citation type="journal article" date="2009" name="Stand. Genomic Sci.">
        <title>Complete genome sequence of Halorhabdus utahensis type strain (AX-2).</title>
        <authorList>
            <person name="Anderson I."/>
            <person name="Tindall B.J."/>
            <person name="Pomrenke H."/>
            <person name="Goker M."/>
            <person name="Lapidus A."/>
            <person name="Nolan M."/>
            <person name="Copeland A."/>
            <person name="Glavina Del Rio T."/>
            <person name="Chen F."/>
            <person name="Tice H."/>
            <person name="Cheng J.F."/>
            <person name="Lucas S."/>
            <person name="Chertkov O."/>
            <person name="Bruce D."/>
            <person name="Brettin T."/>
            <person name="Detter J.C."/>
            <person name="Han C."/>
            <person name="Goodwin L."/>
            <person name="Land M."/>
            <person name="Hauser L."/>
            <person name="Chang Y.J."/>
            <person name="Jeffries C.D."/>
            <person name="Pitluck S."/>
            <person name="Pati A."/>
            <person name="Mavromatis K."/>
            <person name="Ivanova N."/>
            <person name="Ovchinnikova G."/>
            <person name="Chen A."/>
            <person name="Palaniappan K."/>
            <person name="Chain P."/>
            <person name="Rohde M."/>
            <person name="Bristow J."/>
            <person name="Eisen J.A."/>
            <person name="Markowitz V."/>
            <person name="Hugenholtz P."/>
            <person name="Kyrpides N.C."/>
            <person name="Klenk H.P."/>
        </authorList>
    </citation>
    <scope>NUCLEOTIDE SEQUENCE [LARGE SCALE GENOMIC DNA]</scope>
    <source>
        <strain evidence="3">DSM 12940 / JCM 11049 / AX-2</strain>
    </source>
</reference>
<name>C7NMM7_HALUD</name>
<dbReference type="AlphaFoldDB" id="C7NMM7"/>
<evidence type="ECO:0000313" key="2">
    <source>
        <dbReference type="EMBL" id="ACV11340.1"/>
    </source>
</evidence>
<keyword evidence="1" id="KW-0812">Transmembrane</keyword>
<proteinExistence type="predicted"/>
<dbReference type="eggNOG" id="arCOG08999">
    <property type="taxonomic scope" value="Archaea"/>
</dbReference>
<feature type="transmembrane region" description="Helical" evidence="1">
    <location>
        <begin position="223"/>
        <end position="242"/>
    </location>
</feature>
<dbReference type="KEGG" id="hut:Huta_1164"/>
<dbReference type="GeneID" id="8383439"/>
<gene>
    <name evidence="2" type="ordered locus">Huta_1164</name>
</gene>
<feature type="transmembrane region" description="Helical" evidence="1">
    <location>
        <begin position="140"/>
        <end position="164"/>
    </location>
</feature>
<dbReference type="HOGENOM" id="CLU_1010545_0_0_2"/>
<feature type="transmembrane region" description="Helical" evidence="1">
    <location>
        <begin position="171"/>
        <end position="190"/>
    </location>
</feature>
<dbReference type="RefSeq" id="WP_015788915.1">
    <property type="nucleotide sequence ID" value="NC_013158.1"/>
</dbReference>
<dbReference type="OrthoDB" id="270858at2157"/>